<gene>
    <name evidence="3" type="ORF">CTER_2033</name>
</gene>
<comment type="caution">
    <text evidence="3">The sequence shown here is derived from an EMBL/GenBank/DDBJ whole genome shotgun (WGS) entry which is preliminary data.</text>
</comment>
<feature type="compositionally biased region" description="Gly residues" evidence="1">
    <location>
        <begin position="286"/>
        <end position="295"/>
    </location>
</feature>
<dbReference type="eggNOG" id="COG5337">
    <property type="taxonomic scope" value="Bacteria"/>
</dbReference>
<reference evidence="3 4" key="1">
    <citation type="journal article" date="2013" name="Genome Announc.">
        <title>Draft Genome Sequence of the Cellulolytic, Mesophilic, Anaerobic Bacterium Clostridium termitidis Strain CT1112 (DSM 5398).</title>
        <authorList>
            <person name="Lal S."/>
            <person name="Ramachandran U."/>
            <person name="Zhang X."/>
            <person name="Munir R."/>
            <person name="Sparling R."/>
            <person name="Levin D.B."/>
        </authorList>
    </citation>
    <scope>NUCLEOTIDE SEQUENCE [LARGE SCALE GENOMIC DNA]</scope>
    <source>
        <strain evidence="3 4">CT1112</strain>
    </source>
</reference>
<name>S0FNY0_RUMCE</name>
<dbReference type="Proteomes" id="UP000014155">
    <property type="component" value="Unassembled WGS sequence"/>
</dbReference>
<keyword evidence="2" id="KW-1133">Transmembrane helix</keyword>
<dbReference type="AlphaFoldDB" id="S0FNY0"/>
<dbReference type="EMBL" id="AORV01000031">
    <property type="protein sequence ID" value="EMS72081.1"/>
    <property type="molecule type" value="Genomic_DNA"/>
</dbReference>
<dbReference type="Pfam" id="PF08757">
    <property type="entry name" value="CotH"/>
    <property type="match status" value="2"/>
</dbReference>
<feature type="transmembrane region" description="Helical" evidence="2">
    <location>
        <begin position="7"/>
        <end position="28"/>
    </location>
</feature>
<feature type="region of interest" description="Disordered" evidence="1">
    <location>
        <begin position="214"/>
        <end position="295"/>
    </location>
</feature>
<dbReference type="PATRIC" id="fig|1195236.3.peg.2337"/>
<feature type="compositionally biased region" description="Gly residues" evidence="1">
    <location>
        <begin position="592"/>
        <end position="616"/>
    </location>
</feature>
<evidence type="ECO:0000313" key="4">
    <source>
        <dbReference type="Proteomes" id="UP000014155"/>
    </source>
</evidence>
<keyword evidence="4" id="KW-1185">Reference proteome</keyword>
<accession>S0FNY0</accession>
<dbReference type="PANTHER" id="PTHR40050">
    <property type="entry name" value="INNER SPORE COAT PROTEIN H"/>
    <property type="match status" value="1"/>
</dbReference>
<feature type="compositionally biased region" description="Polar residues" evidence="1">
    <location>
        <begin position="549"/>
        <end position="565"/>
    </location>
</feature>
<proteinExistence type="predicted"/>
<feature type="compositionally biased region" description="Low complexity" evidence="1">
    <location>
        <begin position="231"/>
        <end position="280"/>
    </location>
</feature>
<dbReference type="RefSeq" id="WP_004625595.1">
    <property type="nucleotide sequence ID" value="NZ_AORV01000031.1"/>
</dbReference>
<dbReference type="STRING" id="1195236.CTER_2033"/>
<keyword evidence="2" id="KW-0812">Transmembrane</keyword>
<evidence type="ECO:0000256" key="1">
    <source>
        <dbReference type="SAM" id="MobiDB-lite"/>
    </source>
</evidence>
<dbReference type="PANTHER" id="PTHR40050:SF1">
    <property type="entry name" value="INNER SPORE COAT PROTEIN H"/>
    <property type="match status" value="1"/>
</dbReference>
<feature type="transmembrane region" description="Helical" evidence="2">
    <location>
        <begin position="630"/>
        <end position="650"/>
    </location>
</feature>
<dbReference type="InterPro" id="IPR014867">
    <property type="entry name" value="Spore_coat_CotH_CotH2/3/7"/>
</dbReference>
<feature type="region of interest" description="Disordered" evidence="1">
    <location>
        <begin position="529"/>
        <end position="625"/>
    </location>
</feature>
<protein>
    <submittedName>
        <fullName evidence="3">CotH protein</fullName>
    </submittedName>
</protein>
<organism evidence="3 4">
    <name type="scientific">Ruminiclostridium cellobioparum subsp. termitidis CT1112</name>
    <dbReference type="NCBI Taxonomy" id="1195236"/>
    <lineage>
        <taxon>Bacteria</taxon>
        <taxon>Bacillati</taxon>
        <taxon>Bacillota</taxon>
        <taxon>Clostridia</taxon>
        <taxon>Eubacteriales</taxon>
        <taxon>Oscillospiraceae</taxon>
        <taxon>Ruminiclostridium</taxon>
    </lineage>
</organism>
<sequence>MITGRKINIIIISLVILAVIFTGLLAVVPKVAGNAETAVSAPDYAGGVFDKDKITAIDIQVDEDDWQNMLDNATKEEYISCNLTINGQTITAVGIRPKGNSSLKTVASSDSDRYSFKFEFDHYIEGQTFMGLDKMVINNVQSDATYMKDYLSYDLMTYIGVKSPLFAYSNVTVNGKDWGLYIAVEAIEESFAQRNYGSDYGMIYKPESMEMGGGAWENNAGQRPAPAARQNNNGENTEGNGMQNVPQQQGQQLESQQQNTQEQNPSQQERQPGQQQDTQQRNMGRGMFGGSGGGTDLVYTDDEIDSYSNIFDNEVFKGSKADYNRVVKALKNLNSGTDIEKCIDVDATLRYLAASTVVVNMDSYFSNMKHNYYLYEKDGKLTMLPWDYNLAFGGFQMGSAEAAVNLAIDTPVSGVEMSERPMLAKLLEVEEYKDKYHEYLKQIVDEYFNSGYFEKTVDSVNALISEYVRNDATAFYTHEQYSEAVAMLKEFGTLRAQSIEGQLNGTIPSTTAGQSGAGDKLVNASAINLSTMGSQGGGGDRGGMNRQDSQIPPDNQQSGNEQNEMVQPPDGFQPPGDGQLPDGVQLPDGMQQGAGGPGGGNWGMGGPGQGGFGMDGPAGQRSSGGQSGGYDIVIIAGSVVFLMGGLIFVMKFKRNKY</sequence>
<feature type="compositionally biased region" description="Low complexity" evidence="1">
    <location>
        <begin position="567"/>
        <end position="591"/>
    </location>
</feature>
<evidence type="ECO:0000313" key="3">
    <source>
        <dbReference type="EMBL" id="EMS72081.1"/>
    </source>
</evidence>
<evidence type="ECO:0000256" key="2">
    <source>
        <dbReference type="SAM" id="Phobius"/>
    </source>
</evidence>
<keyword evidence="2" id="KW-0472">Membrane</keyword>